<gene>
    <name evidence="1" type="ORF">SGFS_021100</name>
</gene>
<reference evidence="1 2" key="1">
    <citation type="journal article" date="2010" name="ChemBioChem">
        <title>Cloning and characterization of the biosynthetic gene cluster of 16-membered macrolide antibiotic FD-891: involvement of a dual functional cytochrome P450 monooxygenase catalyzing epoxidation and hydroxylation.</title>
        <authorList>
            <person name="Kudo F."/>
            <person name="Motegi A."/>
            <person name="Mizoue K."/>
            <person name="Eguchi T."/>
        </authorList>
    </citation>
    <scope>NUCLEOTIDE SEQUENCE [LARGE SCALE GENOMIC DNA]</scope>
    <source>
        <strain evidence="1 2">A-8890</strain>
    </source>
</reference>
<reference evidence="1 2" key="2">
    <citation type="journal article" date="2023" name="ChemBioChem">
        <title>Acyltransferase Domain Exchange between Two Independent Type I Polyketide Synthases in the Same Producer Strain of Macrolide Antibiotics.</title>
        <authorList>
            <person name="Kudo F."/>
            <person name="Kishikawa K."/>
            <person name="Tsuboi K."/>
            <person name="Kido T."/>
            <person name="Usui T."/>
            <person name="Hashimoto J."/>
            <person name="Shin-Ya K."/>
            <person name="Miyanaga A."/>
            <person name="Eguchi T."/>
        </authorList>
    </citation>
    <scope>NUCLEOTIDE SEQUENCE [LARGE SCALE GENOMIC DNA]</scope>
    <source>
        <strain evidence="1 2">A-8890</strain>
    </source>
</reference>
<name>A0ABN5VCM8_9ACTN</name>
<dbReference type="RefSeq" id="WP_286249480.1">
    <property type="nucleotide sequence ID" value="NZ_AP018448.1"/>
</dbReference>
<sequence length="249" mass="27233">MHAPDDSLASFAAVLAGELPGQWSSQYHPDRGDNDHDELAVDVWDMDQVADAMAEYSLDHCAVLTRHVDGTRLFVMDRKGHDDGFLIAAMAPKDLPIEAFRDVREPDGIAVDADPFHAAKHVRLRLLPRYDQALAQVRDNASRLAADLADEQRVVMTWSGEDLVVAKPDRDDIARALTEYGFTFDTSRNVFVLSDGDSARVAASVRAAGHRLSELGVGVLLSRPTGRAALDITPAQRPAPPTPAPHRTR</sequence>
<dbReference type="EMBL" id="AP018448">
    <property type="protein sequence ID" value="BBC30816.1"/>
    <property type="molecule type" value="Genomic_DNA"/>
</dbReference>
<evidence type="ECO:0000313" key="1">
    <source>
        <dbReference type="EMBL" id="BBC30816.1"/>
    </source>
</evidence>
<dbReference type="Proteomes" id="UP001321542">
    <property type="component" value="Chromosome"/>
</dbReference>
<organism evidence="1 2">
    <name type="scientific">Streptomyces graminofaciens</name>
    <dbReference type="NCBI Taxonomy" id="68212"/>
    <lineage>
        <taxon>Bacteria</taxon>
        <taxon>Bacillati</taxon>
        <taxon>Actinomycetota</taxon>
        <taxon>Actinomycetes</taxon>
        <taxon>Kitasatosporales</taxon>
        <taxon>Streptomycetaceae</taxon>
        <taxon>Streptomyces</taxon>
    </lineage>
</organism>
<accession>A0ABN5VCM8</accession>
<protein>
    <submittedName>
        <fullName evidence="1">Uncharacterized protein</fullName>
    </submittedName>
</protein>
<evidence type="ECO:0000313" key="2">
    <source>
        <dbReference type="Proteomes" id="UP001321542"/>
    </source>
</evidence>
<proteinExistence type="predicted"/>
<keyword evidence="2" id="KW-1185">Reference proteome</keyword>